<name>A0ACC0M2Y4_RHOML</name>
<gene>
    <name evidence="1" type="ORF">RHMOL_Rhmol10G0155400</name>
</gene>
<organism evidence="1 2">
    <name type="scientific">Rhododendron molle</name>
    <name type="common">Chinese azalea</name>
    <name type="synonym">Azalea mollis</name>
    <dbReference type="NCBI Taxonomy" id="49168"/>
    <lineage>
        <taxon>Eukaryota</taxon>
        <taxon>Viridiplantae</taxon>
        <taxon>Streptophyta</taxon>
        <taxon>Embryophyta</taxon>
        <taxon>Tracheophyta</taxon>
        <taxon>Spermatophyta</taxon>
        <taxon>Magnoliopsida</taxon>
        <taxon>eudicotyledons</taxon>
        <taxon>Gunneridae</taxon>
        <taxon>Pentapetalae</taxon>
        <taxon>asterids</taxon>
        <taxon>Ericales</taxon>
        <taxon>Ericaceae</taxon>
        <taxon>Ericoideae</taxon>
        <taxon>Rhodoreae</taxon>
        <taxon>Rhododendron</taxon>
    </lineage>
</organism>
<accession>A0ACC0M2Y4</accession>
<dbReference type="Proteomes" id="UP001062846">
    <property type="component" value="Chromosome 10"/>
</dbReference>
<proteinExistence type="predicted"/>
<sequence>MTDKKKQLTLPSWADQAEKSDKNKFQVLGTIPKATYSSALATLPKPGNDILNDPFRTKQTIQPSQPNHQTHAPTQYMLKPATLNLFSVEPVHKHIHDPVDLVQAFFPPGCHFIPAHPDKTLSFYNDILMHHQSITIKPITDKRDSSKIIYHSIYIHSIVSLDEWGHPSLLRTLPDHPIQYNYYDYIESWFKILLYETERFSHSWFISFDHKFKSVIPSWFARWWHQYGAIPDIIPAQLLDQVNLFATAYKLNQHTSQFPVLLLFMIKYKVPWIVKWKYQLVNNIVSRQYLVKWWGQFNHQKIIDQVQIEFPATPAKALIPVPVQPIKMEAAPLQPDSPNMSTIRLGSPTPGSTRQTKSKKKCSQLLILAQQLIAQASQEGSDDSSDESAASNPYNAAFQDAQDPFA</sequence>
<keyword evidence="2" id="KW-1185">Reference proteome</keyword>
<evidence type="ECO:0000313" key="1">
    <source>
        <dbReference type="EMBL" id="KAI8535200.1"/>
    </source>
</evidence>
<protein>
    <submittedName>
        <fullName evidence="1">Uncharacterized protein</fullName>
    </submittedName>
</protein>
<reference evidence="1" key="1">
    <citation type="submission" date="2022-02" db="EMBL/GenBank/DDBJ databases">
        <title>Plant Genome Project.</title>
        <authorList>
            <person name="Zhang R.-G."/>
        </authorList>
    </citation>
    <scope>NUCLEOTIDE SEQUENCE</scope>
    <source>
        <strain evidence="1">AT1</strain>
    </source>
</reference>
<comment type="caution">
    <text evidence="1">The sequence shown here is derived from an EMBL/GenBank/DDBJ whole genome shotgun (WGS) entry which is preliminary data.</text>
</comment>
<dbReference type="EMBL" id="CM046397">
    <property type="protein sequence ID" value="KAI8535200.1"/>
    <property type="molecule type" value="Genomic_DNA"/>
</dbReference>
<evidence type="ECO:0000313" key="2">
    <source>
        <dbReference type="Proteomes" id="UP001062846"/>
    </source>
</evidence>